<evidence type="ECO:0000259" key="2">
    <source>
        <dbReference type="Pfam" id="PF26572"/>
    </source>
</evidence>
<feature type="domain" description="DUF8010" evidence="1">
    <location>
        <begin position="2"/>
        <end position="105"/>
    </location>
</feature>
<dbReference type="RefSeq" id="WP_344053894.1">
    <property type="nucleotide sequence ID" value="NZ_BAAAPK010000001.1"/>
</dbReference>
<reference evidence="3 4" key="1">
    <citation type="journal article" date="2019" name="Int. J. Syst. Evol. Microbiol.">
        <title>The Global Catalogue of Microorganisms (GCM) 10K type strain sequencing project: providing services to taxonomists for standard genome sequencing and annotation.</title>
        <authorList>
            <consortium name="The Broad Institute Genomics Platform"/>
            <consortium name="The Broad Institute Genome Sequencing Center for Infectious Disease"/>
            <person name="Wu L."/>
            <person name="Ma J."/>
        </authorList>
    </citation>
    <scope>NUCLEOTIDE SEQUENCE [LARGE SCALE GENOMIC DNA]</scope>
    <source>
        <strain evidence="3 4">JCM 15575</strain>
    </source>
</reference>
<proteinExistence type="predicted"/>
<evidence type="ECO:0000313" key="3">
    <source>
        <dbReference type="EMBL" id="GAA1675013.1"/>
    </source>
</evidence>
<gene>
    <name evidence="3" type="ORF">GCM10009807_18850</name>
</gene>
<organism evidence="3 4">
    <name type="scientific">Microbacterium lacus</name>
    <dbReference type="NCBI Taxonomy" id="415217"/>
    <lineage>
        <taxon>Bacteria</taxon>
        <taxon>Bacillati</taxon>
        <taxon>Actinomycetota</taxon>
        <taxon>Actinomycetes</taxon>
        <taxon>Micrococcales</taxon>
        <taxon>Microbacteriaceae</taxon>
        <taxon>Microbacterium</taxon>
    </lineage>
</organism>
<dbReference type="Pfam" id="PF26572">
    <property type="entry name" value="DUF8185"/>
    <property type="match status" value="1"/>
</dbReference>
<comment type="caution">
    <text evidence="3">The sequence shown here is derived from an EMBL/GenBank/DDBJ whole genome shotgun (WGS) entry which is preliminary data.</text>
</comment>
<dbReference type="Pfam" id="PF26035">
    <property type="entry name" value="DUF8010"/>
    <property type="match status" value="1"/>
</dbReference>
<dbReference type="Proteomes" id="UP001500596">
    <property type="component" value="Unassembled WGS sequence"/>
</dbReference>
<feature type="domain" description="DUF8185" evidence="2">
    <location>
        <begin position="108"/>
        <end position="210"/>
    </location>
</feature>
<evidence type="ECO:0000313" key="4">
    <source>
        <dbReference type="Proteomes" id="UP001500596"/>
    </source>
</evidence>
<keyword evidence="4" id="KW-1185">Reference proteome</keyword>
<accession>A0ABN2GQU6</accession>
<evidence type="ECO:0000259" key="1">
    <source>
        <dbReference type="Pfam" id="PF26035"/>
    </source>
</evidence>
<name>A0ABN2GQU6_9MICO</name>
<dbReference type="InterPro" id="IPR058323">
    <property type="entry name" value="DUF8010"/>
</dbReference>
<sequence length="225" mass="22815">MSSRLIFTDAAAAADALTFAGRTARLGDEAVRLQASGGTLLMTAAPLAPRGLFDATPTVLAMRALPVDPELVCDLVVSAGSLQPADDDAAHLVLPDTALSPSWAGVTPPRAGWTEIAEVPASVLASRAQWGIAAVAEALPQDSGEDAVRAVRAAVWGAPDEALGGIPLGAAFAAFVLGFIVGEEQAAVREAGAWTRLSLVRGHVVVRGPARTGLTAVRSTGAPVV</sequence>
<protein>
    <submittedName>
        <fullName evidence="3">Uncharacterized protein</fullName>
    </submittedName>
</protein>
<dbReference type="InterPro" id="IPR058498">
    <property type="entry name" value="DUF8185"/>
</dbReference>
<dbReference type="EMBL" id="BAAAPK010000001">
    <property type="protein sequence ID" value="GAA1675013.1"/>
    <property type="molecule type" value="Genomic_DNA"/>
</dbReference>